<gene>
    <name evidence="2" type="ORF">ACFSSB_03365</name>
</gene>
<feature type="signal peptide" evidence="1">
    <location>
        <begin position="1"/>
        <end position="21"/>
    </location>
</feature>
<keyword evidence="1" id="KW-0732">Signal</keyword>
<dbReference type="RefSeq" id="WP_379900957.1">
    <property type="nucleotide sequence ID" value="NZ_JBHULM010000007.1"/>
</dbReference>
<dbReference type="Proteomes" id="UP001597467">
    <property type="component" value="Unassembled WGS sequence"/>
</dbReference>
<evidence type="ECO:0000313" key="3">
    <source>
        <dbReference type="Proteomes" id="UP001597467"/>
    </source>
</evidence>
<dbReference type="EMBL" id="JBHULM010000007">
    <property type="protein sequence ID" value="MFD2541343.1"/>
    <property type="molecule type" value="Genomic_DNA"/>
</dbReference>
<name>A0ABW5JXN3_9FLAO</name>
<evidence type="ECO:0000256" key="1">
    <source>
        <dbReference type="SAM" id="SignalP"/>
    </source>
</evidence>
<accession>A0ABW5JXN3</accession>
<comment type="caution">
    <text evidence="2">The sequence shown here is derived from an EMBL/GenBank/DDBJ whole genome shotgun (WGS) entry which is preliminary data.</text>
</comment>
<keyword evidence="3" id="KW-1185">Reference proteome</keyword>
<protein>
    <submittedName>
        <fullName evidence="2">Uncharacterized protein</fullName>
    </submittedName>
</protein>
<reference evidence="3" key="1">
    <citation type="journal article" date="2019" name="Int. J. Syst. Evol. Microbiol.">
        <title>The Global Catalogue of Microorganisms (GCM) 10K type strain sequencing project: providing services to taxonomists for standard genome sequencing and annotation.</title>
        <authorList>
            <consortium name="The Broad Institute Genomics Platform"/>
            <consortium name="The Broad Institute Genome Sequencing Center for Infectious Disease"/>
            <person name="Wu L."/>
            <person name="Ma J."/>
        </authorList>
    </citation>
    <scope>NUCLEOTIDE SEQUENCE [LARGE SCALE GENOMIC DNA]</scope>
    <source>
        <strain evidence="3">KCTC 42808</strain>
    </source>
</reference>
<feature type="chain" id="PRO_5047344921" evidence="1">
    <location>
        <begin position="22"/>
        <end position="228"/>
    </location>
</feature>
<evidence type="ECO:0000313" key="2">
    <source>
        <dbReference type="EMBL" id="MFD2541343.1"/>
    </source>
</evidence>
<organism evidence="2 3">
    <name type="scientific">Lacinutrix gracilariae</name>
    <dbReference type="NCBI Taxonomy" id="1747198"/>
    <lineage>
        <taxon>Bacteria</taxon>
        <taxon>Pseudomonadati</taxon>
        <taxon>Bacteroidota</taxon>
        <taxon>Flavobacteriia</taxon>
        <taxon>Flavobacteriales</taxon>
        <taxon>Flavobacteriaceae</taxon>
        <taxon>Lacinutrix</taxon>
    </lineage>
</organism>
<proteinExistence type="predicted"/>
<sequence>MKLKSYLIALILFIFSINTFSQNEIPTIDTIVFNDGTIKKGKLKINNSQTIEFNGKVKLCNENNNKDCITYKISDIDSITQAPPELIVNQLKEINSKNPSKTYQKILEKSDDPDEFKIETYINRYKVIYNENEDKGGLAKLKYSGKNVDFYYYAKPGKSGGKTYLTKPNSNKIIFSFNSTQTSNKFSLKQLSEYFKDCDIFIKKSTEKNAHKKYKMKYFYKLSDACSN</sequence>